<dbReference type="SMART" id="SM00406">
    <property type="entry name" value="IGv"/>
    <property type="match status" value="1"/>
</dbReference>
<accession>A0AAY5KGD1</accession>
<dbReference type="PROSITE" id="PS50835">
    <property type="entry name" value="IG_LIKE"/>
    <property type="match status" value="1"/>
</dbReference>
<organism evidence="3 4">
    <name type="scientific">Esox lucius</name>
    <name type="common">Northern pike</name>
    <dbReference type="NCBI Taxonomy" id="8010"/>
    <lineage>
        <taxon>Eukaryota</taxon>
        <taxon>Metazoa</taxon>
        <taxon>Chordata</taxon>
        <taxon>Craniata</taxon>
        <taxon>Vertebrata</taxon>
        <taxon>Euteleostomi</taxon>
        <taxon>Actinopterygii</taxon>
        <taxon>Neopterygii</taxon>
        <taxon>Teleostei</taxon>
        <taxon>Protacanthopterygii</taxon>
        <taxon>Esociformes</taxon>
        <taxon>Esocidae</taxon>
        <taxon>Esox</taxon>
    </lineage>
</organism>
<keyword evidence="1" id="KW-1133">Transmembrane helix</keyword>
<dbReference type="Gene3D" id="2.60.40.10">
    <property type="entry name" value="Immunoglobulins"/>
    <property type="match status" value="1"/>
</dbReference>
<dbReference type="InterPro" id="IPR013106">
    <property type="entry name" value="Ig_V-set"/>
</dbReference>
<protein>
    <recommendedName>
        <fullName evidence="2">Ig-like domain-containing protein</fullName>
    </recommendedName>
</protein>
<keyword evidence="1" id="KW-0472">Membrane</keyword>
<dbReference type="AlphaFoldDB" id="A0AAY5KGD1"/>
<name>A0AAY5KGD1_ESOLU</name>
<dbReference type="Proteomes" id="UP000265140">
    <property type="component" value="Chromosome 23"/>
</dbReference>
<keyword evidence="1" id="KW-0812">Transmembrane</keyword>
<dbReference type="InterPro" id="IPR036179">
    <property type="entry name" value="Ig-like_dom_sf"/>
</dbReference>
<keyword evidence="4" id="KW-1185">Reference proteome</keyword>
<dbReference type="Pfam" id="PF07686">
    <property type="entry name" value="V-set"/>
    <property type="match status" value="1"/>
</dbReference>
<dbReference type="PANTHER" id="PTHR23267">
    <property type="entry name" value="IMMUNOGLOBULIN LIGHT CHAIN"/>
    <property type="match status" value="1"/>
</dbReference>
<dbReference type="InterPro" id="IPR003599">
    <property type="entry name" value="Ig_sub"/>
</dbReference>
<dbReference type="Ensembl" id="ENSELUT00000103499.1">
    <property type="protein sequence ID" value="ENSELUP00000087811.1"/>
    <property type="gene ID" value="ENSELUG00000039218.1"/>
</dbReference>
<dbReference type="SUPFAM" id="SSF48726">
    <property type="entry name" value="Immunoglobulin"/>
    <property type="match status" value="1"/>
</dbReference>
<evidence type="ECO:0000259" key="2">
    <source>
        <dbReference type="PROSITE" id="PS50835"/>
    </source>
</evidence>
<dbReference type="InterPro" id="IPR050150">
    <property type="entry name" value="IgV_Light_Chain"/>
</dbReference>
<dbReference type="FunFam" id="2.60.40.10:FF:001230">
    <property type="entry name" value="Immunoglobulin kappa variable 8-16"/>
    <property type="match status" value="1"/>
</dbReference>
<reference evidence="3" key="3">
    <citation type="submission" date="2025-09" db="UniProtKB">
        <authorList>
            <consortium name="Ensembl"/>
        </authorList>
    </citation>
    <scope>IDENTIFICATION</scope>
</reference>
<evidence type="ECO:0000313" key="4">
    <source>
        <dbReference type="Proteomes" id="UP000265140"/>
    </source>
</evidence>
<sequence>MLQWSESVYSPVNLTRYNTELMFMTAEPTTIMASITLFVWIFSFVIQESRRQHTLTQTPVVETVLVGKTVSVKCKASSDVYPDCNKSGKPCLAWYQQKPGETPKALVYHGRQSYSWTPSRFSGSGSGSDFTLTISGVQPEDTGDYYCQSVHSGDVFTQ</sequence>
<dbReference type="InterPro" id="IPR007110">
    <property type="entry name" value="Ig-like_dom"/>
</dbReference>
<proteinExistence type="predicted"/>
<reference evidence="3" key="2">
    <citation type="submission" date="2025-08" db="UniProtKB">
        <authorList>
            <consortium name="Ensembl"/>
        </authorList>
    </citation>
    <scope>IDENTIFICATION</scope>
</reference>
<feature type="domain" description="Ig-like" evidence="2">
    <location>
        <begin position="53"/>
        <end position="158"/>
    </location>
</feature>
<dbReference type="GeneTree" id="ENSGT01150000286956"/>
<feature type="transmembrane region" description="Helical" evidence="1">
    <location>
        <begin position="29"/>
        <end position="46"/>
    </location>
</feature>
<dbReference type="SMART" id="SM00409">
    <property type="entry name" value="IG"/>
    <property type="match status" value="1"/>
</dbReference>
<reference evidence="3 4" key="1">
    <citation type="submission" date="2020-02" db="EMBL/GenBank/DDBJ databases">
        <title>Esox lucius (northern pike) genome, fEsoLuc1, primary haplotype.</title>
        <authorList>
            <person name="Myers G."/>
            <person name="Karagic N."/>
            <person name="Meyer A."/>
            <person name="Pippel M."/>
            <person name="Reichard M."/>
            <person name="Winkler S."/>
            <person name="Tracey A."/>
            <person name="Sims Y."/>
            <person name="Howe K."/>
            <person name="Rhie A."/>
            <person name="Formenti G."/>
            <person name="Durbin R."/>
            <person name="Fedrigo O."/>
            <person name="Jarvis E.D."/>
        </authorList>
    </citation>
    <scope>NUCLEOTIDE SEQUENCE [LARGE SCALE GENOMIC DNA]</scope>
</reference>
<dbReference type="InterPro" id="IPR013783">
    <property type="entry name" value="Ig-like_fold"/>
</dbReference>
<evidence type="ECO:0000313" key="3">
    <source>
        <dbReference type="Ensembl" id="ENSELUP00000087811.1"/>
    </source>
</evidence>
<evidence type="ECO:0000256" key="1">
    <source>
        <dbReference type="SAM" id="Phobius"/>
    </source>
</evidence>